<protein>
    <submittedName>
        <fullName evidence="3">GGDEF domain-containing protein</fullName>
        <ecNumber evidence="3">2.7.7.65</ecNumber>
    </submittedName>
</protein>
<sequence>MSELLFAAASGVPMAAGWSLHALRLRRRIETARRDPLTGLWTRDAFAERAPKVLAGGRARVYVIDLDRFKEINDAYGHAAGDAVIAATGSRLAEWANINAGIVVRLGGDEFAAVARVFSLADLSWTLGELTRAIERPVTVDGRALTVGASIGAVGYDPRTDDVDLSTLLRLADEQMYAAKRSGADWLTALDLTLQSGTVNGRRAGRSGTHGGTDGGRGMTAPPPRPRGDRLRGTAADSRPELGLAGVGALAAAGVGALGLISSFDAVSAAAASWGFSAPWMLPVGIDVSIPVFTVATSSLSGWTWRWPGCGSCPGR</sequence>
<dbReference type="Pfam" id="PF00990">
    <property type="entry name" value="GGDEF"/>
    <property type="match status" value="1"/>
</dbReference>
<evidence type="ECO:0000259" key="2">
    <source>
        <dbReference type="PROSITE" id="PS50887"/>
    </source>
</evidence>
<gene>
    <name evidence="3" type="ORF">AB5J58_26115</name>
</gene>
<dbReference type="PANTHER" id="PTHR44757">
    <property type="entry name" value="DIGUANYLATE CYCLASE DGCP"/>
    <property type="match status" value="1"/>
</dbReference>
<evidence type="ECO:0000256" key="1">
    <source>
        <dbReference type="SAM" id="MobiDB-lite"/>
    </source>
</evidence>
<dbReference type="EMBL" id="CP163431">
    <property type="protein sequence ID" value="XDQ03416.1"/>
    <property type="molecule type" value="Genomic_DNA"/>
</dbReference>
<keyword evidence="3" id="KW-0548">Nucleotidyltransferase</keyword>
<dbReference type="RefSeq" id="WP_369189320.1">
    <property type="nucleotide sequence ID" value="NZ_CP163431.1"/>
</dbReference>
<dbReference type="InterPro" id="IPR029787">
    <property type="entry name" value="Nucleotide_cyclase"/>
</dbReference>
<dbReference type="PANTHER" id="PTHR44757:SF2">
    <property type="entry name" value="BIOFILM ARCHITECTURE MAINTENANCE PROTEIN MBAA"/>
    <property type="match status" value="1"/>
</dbReference>
<evidence type="ECO:0000313" key="3">
    <source>
        <dbReference type="EMBL" id="XDQ03416.1"/>
    </source>
</evidence>
<keyword evidence="3" id="KW-0808">Transferase</keyword>
<dbReference type="SMART" id="SM00267">
    <property type="entry name" value="GGDEF"/>
    <property type="match status" value="1"/>
</dbReference>
<dbReference type="SUPFAM" id="SSF55073">
    <property type="entry name" value="Nucleotide cyclase"/>
    <property type="match status" value="1"/>
</dbReference>
<feature type="compositionally biased region" description="Gly residues" evidence="1">
    <location>
        <begin position="208"/>
        <end position="218"/>
    </location>
</feature>
<proteinExistence type="predicted"/>
<name>A0AB39ME08_9ACTN</name>
<dbReference type="PROSITE" id="PS50887">
    <property type="entry name" value="GGDEF"/>
    <property type="match status" value="1"/>
</dbReference>
<dbReference type="Gene3D" id="3.30.70.270">
    <property type="match status" value="1"/>
</dbReference>
<dbReference type="InterPro" id="IPR052155">
    <property type="entry name" value="Biofilm_reg_signaling"/>
</dbReference>
<accession>A0AB39ME08</accession>
<feature type="domain" description="GGDEF" evidence="2">
    <location>
        <begin position="57"/>
        <end position="192"/>
    </location>
</feature>
<organism evidence="3">
    <name type="scientific">Streptomyces sp. R08</name>
    <dbReference type="NCBI Taxonomy" id="3238624"/>
    <lineage>
        <taxon>Bacteria</taxon>
        <taxon>Bacillati</taxon>
        <taxon>Actinomycetota</taxon>
        <taxon>Actinomycetes</taxon>
        <taxon>Kitasatosporales</taxon>
        <taxon>Streptomycetaceae</taxon>
        <taxon>Streptomyces</taxon>
    </lineage>
</organism>
<dbReference type="InterPro" id="IPR000160">
    <property type="entry name" value="GGDEF_dom"/>
</dbReference>
<dbReference type="GO" id="GO:0052621">
    <property type="term" value="F:diguanylate cyclase activity"/>
    <property type="evidence" value="ECO:0007669"/>
    <property type="project" value="UniProtKB-EC"/>
</dbReference>
<dbReference type="AlphaFoldDB" id="A0AB39ME08"/>
<dbReference type="NCBIfam" id="TIGR00254">
    <property type="entry name" value="GGDEF"/>
    <property type="match status" value="1"/>
</dbReference>
<reference evidence="3" key="1">
    <citation type="submission" date="2024-07" db="EMBL/GenBank/DDBJ databases">
        <authorList>
            <person name="Yu S.T."/>
        </authorList>
    </citation>
    <scope>NUCLEOTIDE SEQUENCE</scope>
    <source>
        <strain evidence="3">R08</strain>
    </source>
</reference>
<dbReference type="EC" id="2.7.7.65" evidence="3"/>
<feature type="region of interest" description="Disordered" evidence="1">
    <location>
        <begin position="199"/>
        <end position="235"/>
    </location>
</feature>
<dbReference type="CDD" id="cd01949">
    <property type="entry name" value="GGDEF"/>
    <property type="match status" value="1"/>
</dbReference>
<dbReference type="InterPro" id="IPR043128">
    <property type="entry name" value="Rev_trsase/Diguanyl_cyclase"/>
</dbReference>